<dbReference type="Proteomes" id="UP000321272">
    <property type="component" value="Chromosome"/>
</dbReference>
<protein>
    <submittedName>
        <fullName evidence="3">Transcription elongation factor GreAB</fullName>
    </submittedName>
</protein>
<feature type="domain" description="Transcription elongation factor GreA/GreB C-terminal" evidence="2">
    <location>
        <begin position="92"/>
        <end position="163"/>
    </location>
</feature>
<dbReference type="Pfam" id="PF01272">
    <property type="entry name" value="GreA_GreB"/>
    <property type="match status" value="1"/>
</dbReference>
<sequence>MSRAFVKEDDGDRPEAPLPDRPISQHPNLVTPQGLEKLKAKVLALKEERQSLSRQADMFAQGRLPEVARDLRYFEHRLSSAVVVDPARLSGEKIQIGCLVELEDEQGNTYHYRIVGEDEADPAKGLISWVSPLGTALMGQPEDEEVLWRRPDGPRRLIILSIDPRPADT</sequence>
<dbReference type="RefSeq" id="WP_147183509.1">
    <property type="nucleotide sequence ID" value="NZ_CP042382.1"/>
</dbReference>
<dbReference type="GO" id="GO:0006354">
    <property type="term" value="P:DNA-templated transcription elongation"/>
    <property type="evidence" value="ECO:0007669"/>
    <property type="project" value="TreeGrafter"/>
</dbReference>
<evidence type="ECO:0000313" key="3">
    <source>
        <dbReference type="EMBL" id="QEA38444.1"/>
    </source>
</evidence>
<feature type="region of interest" description="Disordered" evidence="1">
    <location>
        <begin position="1"/>
        <end position="31"/>
    </location>
</feature>
<organism evidence="3 4">
    <name type="scientific">Pistricoccus aurantiacus</name>
    <dbReference type="NCBI Taxonomy" id="1883414"/>
    <lineage>
        <taxon>Bacteria</taxon>
        <taxon>Pseudomonadati</taxon>
        <taxon>Pseudomonadota</taxon>
        <taxon>Gammaproteobacteria</taxon>
        <taxon>Oceanospirillales</taxon>
        <taxon>Halomonadaceae</taxon>
        <taxon>Pistricoccus</taxon>
    </lineage>
</organism>
<dbReference type="GO" id="GO:0070063">
    <property type="term" value="F:RNA polymerase binding"/>
    <property type="evidence" value="ECO:0007669"/>
    <property type="project" value="InterPro"/>
</dbReference>
<dbReference type="PANTHER" id="PTHR30437">
    <property type="entry name" value="TRANSCRIPTION ELONGATION FACTOR GREA"/>
    <property type="match status" value="1"/>
</dbReference>
<dbReference type="Gene3D" id="3.10.50.30">
    <property type="entry name" value="Transcription elongation factor, GreA/GreB, C-terminal domain"/>
    <property type="match status" value="1"/>
</dbReference>
<dbReference type="OrthoDB" id="8537952at2"/>
<dbReference type="InterPro" id="IPR023459">
    <property type="entry name" value="Tscrpt_elong_fac_GreA/B_fam"/>
</dbReference>
<dbReference type="PIRSF" id="PIRSF006092">
    <property type="entry name" value="GreA_GreB"/>
    <property type="match status" value="1"/>
</dbReference>
<dbReference type="KEGG" id="paur:FGL86_04695"/>
<keyword evidence="3" id="KW-0648">Protein biosynthesis</keyword>
<dbReference type="AlphaFoldDB" id="A0A5B8SQE8"/>
<reference evidence="3 4" key="1">
    <citation type="submission" date="2019-06" db="EMBL/GenBank/DDBJ databases">
        <title>Genome analyses of bacteria isolated from kimchi.</title>
        <authorList>
            <person name="Lee S."/>
            <person name="Ahn S."/>
            <person name="Roh S."/>
        </authorList>
    </citation>
    <scope>NUCLEOTIDE SEQUENCE [LARGE SCALE GENOMIC DNA]</scope>
    <source>
        <strain evidence="3 4">CBA4606</strain>
    </source>
</reference>
<gene>
    <name evidence="3" type="ORF">FGL86_04695</name>
</gene>
<name>A0A5B8SQE8_9GAMM</name>
<evidence type="ECO:0000256" key="1">
    <source>
        <dbReference type="SAM" id="MobiDB-lite"/>
    </source>
</evidence>
<dbReference type="GO" id="GO:0003746">
    <property type="term" value="F:translation elongation factor activity"/>
    <property type="evidence" value="ECO:0007669"/>
    <property type="project" value="UniProtKB-KW"/>
</dbReference>
<keyword evidence="4" id="KW-1185">Reference proteome</keyword>
<evidence type="ECO:0000313" key="4">
    <source>
        <dbReference type="Proteomes" id="UP000321272"/>
    </source>
</evidence>
<proteinExistence type="predicted"/>
<dbReference type="SUPFAM" id="SSF54534">
    <property type="entry name" value="FKBP-like"/>
    <property type="match status" value="1"/>
</dbReference>
<keyword evidence="3" id="KW-0251">Elongation factor</keyword>
<accession>A0A5B8SQE8</accession>
<evidence type="ECO:0000259" key="2">
    <source>
        <dbReference type="Pfam" id="PF01272"/>
    </source>
</evidence>
<dbReference type="InterPro" id="IPR036953">
    <property type="entry name" value="GreA/GreB_C_sf"/>
</dbReference>
<dbReference type="EMBL" id="CP042382">
    <property type="protein sequence ID" value="QEA38444.1"/>
    <property type="molecule type" value="Genomic_DNA"/>
</dbReference>
<feature type="compositionally biased region" description="Basic and acidic residues" evidence="1">
    <location>
        <begin position="1"/>
        <end position="15"/>
    </location>
</feature>
<dbReference type="InterPro" id="IPR001437">
    <property type="entry name" value="Tscrpt_elong_fac_GreA/B_C"/>
</dbReference>
<dbReference type="PANTHER" id="PTHR30437:SF6">
    <property type="entry name" value="TRANSCRIPTION ELONGATION FACTOR GREB"/>
    <property type="match status" value="1"/>
</dbReference>
<dbReference type="GO" id="GO:0032784">
    <property type="term" value="P:regulation of DNA-templated transcription elongation"/>
    <property type="evidence" value="ECO:0007669"/>
    <property type="project" value="InterPro"/>
</dbReference>
<dbReference type="GO" id="GO:0003677">
    <property type="term" value="F:DNA binding"/>
    <property type="evidence" value="ECO:0007669"/>
    <property type="project" value="InterPro"/>
</dbReference>